<gene>
    <name evidence="6" type="ORF">AA15669_1690</name>
</gene>
<dbReference type="PANTHER" id="PTHR10996">
    <property type="entry name" value="2-HYDROXYACID DEHYDROGENASE-RELATED"/>
    <property type="match status" value="1"/>
</dbReference>
<dbReference type="Gene3D" id="3.40.50.720">
    <property type="entry name" value="NAD(P)-binding Rossmann-like Domain"/>
    <property type="match status" value="2"/>
</dbReference>
<keyword evidence="2" id="KW-0520">NAD</keyword>
<evidence type="ECO:0000313" key="6">
    <source>
        <dbReference type="EMBL" id="GBQ08231.1"/>
    </source>
</evidence>
<protein>
    <submittedName>
        <fullName evidence="6">D-isomer-specific 2-hydroxyacid dehydrogenase</fullName>
    </submittedName>
</protein>
<dbReference type="InterPro" id="IPR006140">
    <property type="entry name" value="D-isomer_DH_NAD-bd"/>
</dbReference>
<dbReference type="CDD" id="cd12156">
    <property type="entry name" value="HPPR"/>
    <property type="match status" value="1"/>
</dbReference>
<keyword evidence="1 3" id="KW-0560">Oxidoreductase</keyword>
<organism evidence="6 7">
    <name type="scientific">Saccharibacter floricola DSM 15669</name>
    <dbReference type="NCBI Taxonomy" id="1123227"/>
    <lineage>
        <taxon>Bacteria</taxon>
        <taxon>Pseudomonadati</taxon>
        <taxon>Pseudomonadota</taxon>
        <taxon>Alphaproteobacteria</taxon>
        <taxon>Acetobacterales</taxon>
        <taxon>Acetobacteraceae</taxon>
        <taxon>Saccharibacter</taxon>
    </lineage>
</organism>
<evidence type="ECO:0000256" key="3">
    <source>
        <dbReference type="RuleBase" id="RU003719"/>
    </source>
</evidence>
<evidence type="ECO:0000259" key="5">
    <source>
        <dbReference type="Pfam" id="PF02826"/>
    </source>
</evidence>
<evidence type="ECO:0000256" key="1">
    <source>
        <dbReference type="ARBA" id="ARBA00023002"/>
    </source>
</evidence>
<feature type="domain" description="D-isomer specific 2-hydroxyacid dehydrogenase catalytic" evidence="4">
    <location>
        <begin position="8"/>
        <end position="310"/>
    </location>
</feature>
<dbReference type="InterPro" id="IPR006139">
    <property type="entry name" value="D-isomer_2_OHA_DH_cat_dom"/>
</dbReference>
<sequence>MPTRPYLLLLEPLPDQTETTLAQHFTLHRFTTLADLTPIAPSIRAVATGGSYGIDPEVMATLPALEIIAVNGVGLDRVDLTEARRRQIRVTVTTDISTSDVADSAMLLLLTLKRNFTENQAYLRSGQWATNGMPPSAHSLTGLKLGVAGFGRIGQAIARRAEASDMKVAYFNRTQREKSSLPFFAELKDLAQWSDVLVVSLPAVPGTQNLINADILNALGPTGVLINIARGSIVDEKALIHALNNGIIAGAGLDVFQNEPNINPEFFTLENTVVQPHQGSATVETRSKMGKNIIDNLLAHFEGRPLLTPVI</sequence>
<dbReference type="EMBL" id="BAQD01000087">
    <property type="protein sequence ID" value="GBQ08231.1"/>
    <property type="molecule type" value="Genomic_DNA"/>
</dbReference>
<comment type="similarity">
    <text evidence="3">Belongs to the D-isomer specific 2-hydroxyacid dehydrogenase family.</text>
</comment>
<name>A0ABQ0P0F6_9PROT</name>
<dbReference type="Pfam" id="PF00389">
    <property type="entry name" value="2-Hacid_dh"/>
    <property type="match status" value="1"/>
</dbReference>
<evidence type="ECO:0000256" key="2">
    <source>
        <dbReference type="ARBA" id="ARBA00023027"/>
    </source>
</evidence>
<dbReference type="PANTHER" id="PTHR10996:SF178">
    <property type="entry name" value="2-HYDROXYACID DEHYDROGENASE YGL185C-RELATED"/>
    <property type="match status" value="1"/>
</dbReference>
<dbReference type="Proteomes" id="UP001062901">
    <property type="component" value="Unassembled WGS sequence"/>
</dbReference>
<accession>A0ABQ0P0F6</accession>
<keyword evidence="7" id="KW-1185">Reference proteome</keyword>
<feature type="domain" description="D-isomer specific 2-hydroxyacid dehydrogenase NAD-binding" evidence="5">
    <location>
        <begin position="107"/>
        <end position="279"/>
    </location>
</feature>
<dbReference type="SUPFAM" id="SSF52283">
    <property type="entry name" value="Formate/glycerate dehydrogenase catalytic domain-like"/>
    <property type="match status" value="1"/>
</dbReference>
<dbReference type="InterPro" id="IPR050223">
    <property type="entry name" value="D-isomer_2-hydroxyacid_DH"/>
</dbReference>
<reference evidence="6" key="1">
    <citation type="submission" date="2013-04" db="EMBL/GenBank/DDBJ databases">
        <title>The genome sequencing project of 58 acetic acid bacteria.</title>
        <authorList>
            <person name="Okamoto-Kainuma A."/>
            <person name="Ishikawa M."/>
            <person name="Umino S."/>
            <person name="Koizumi Y."/>
            <person name="Shiwa Y."/>
            <person name="Yoshikawa H."/>
            <person name="Matsutani M."/>
            <person name="Matsushita K."/>
        </authorList>
    </citation>
    <scope>NUCLEOTIDE SEQUENCE</scope>
    <source>
        <strain evidence="6">DSM 15669</strain>
    </source>
</reference>
<dbReference type="Pfam" id="PF02826">
    <property type="entry name" value="2-Hacid_dh_C"/>
    <property type="match status" value="1"/>
</dbReference>
<evidence type="ECO:0000313" key="7">
    <source>
        <dbReference type="Proteomes" id="UP001062901"/>
    </source>
</evidence>
<proteinExistence type="inferred from homology"/>
<dbReference type="SUPFAM" id="SSF51735">
    <property type="entry name" value="NAD(P)-binding Rossmann-fold domains"/>
    <property type="match status" value="1"/>
</dbReference>
<dbReference type="RefSeq" id="WP_018980821.1">
    <property type="nucleotide sequence ID" value="NZ_BAQD01000087.1"/>
</dbReference>
<evidence type="ECO:0000259" key="4">
    <source>
        <dbReference type="Pfam" id="PF00389"/>
    </source>
</evidence>
<dbReference type="InterPro" id="IPR036291">
    <property type="entry name" value="NAD(P)-bd_dom_sf"/>
</dbReference>
<comment type="caution">
    <text evidence="6">The sequence shown here is derived from an EMBL/GenBank/DDBJ whole genome shotgun (WGS) entry which is preliminary data.</text>
</comment>